<dbReference type="SMART" id="SM00062">
    <property type="entry name" value="PBPb"/>
    <property type="match status" value="1"/>
</dbReference>
<evidence type="ECO:0000259" key="3">
    <source>
        <dbReference type="SMART" id="SM00062"/>
    </source>
</evidence>
<dbReference type="AlphaFoldDB" id="A0A149PBZ8"/>
<evidence type="ECO:0000256" key="1">
    <source>
        <dbReference type="ARBA" id="ARBA00022729"/>
    </source>
</evidence>
<dbReference type="Gene3D" id="3.40.190.10">
    <property type="entry name" value="Periplasmic binding protein-like II"/>
    <property type="match status" value="2"/>
</dbReference>
<protein>
    <submittedName>
        <fullName evidence="4">Amino acid ABC transporter</fullName>
    </submittedName>
</protein>
<dbReference type="InterPro" id="IPR001638">
    <property type="entry name" value="Solute-binding_3/MltF_N"/>
</dbReference>
<name>A0A149PBZ8_9BURK</name>
<dbReference type="PANTHER" id="PTHR35936">
    <property type="entry name" value="MEMBRANE-BOUND LYTIC MUREIN TRANSGLYCOSYLASE F"/>
    <property type="match status" value="1"/>
</dbReference>
<keyword evidence="5" id="KW-1185">Reference proteome</keyword>
<reference evidence="4 5" key="1">
    <citation type="journal article" date="2015" name="Int. J. Syst. Evol. Microbiol.">
        <title>Burkholderia monticola sp. nov., isolated from mountain soil.</title>
        <authorList>
            <person name="Baek I."/>
            <person name="Seo B."/>
            <person name="Lee I."/>
            <person name="Yi H."/>
            <person name="Chun J."/>
        </authorList>
    </citation>
    <scope>NUCLEOTIDE SEQUENCE [LARGE SCALE GENOMIC DNA]</scope>
    <source>
        <strain evidence="4 5">JC2948</strain>
    </source>
</reference>
<dbReference type="SUPFAM" id="SSF53850">
    <property type="entry name" value="Periplasmic binding protein-like II"/>
    <property type="match status" value="1"/>
</dbReference>
<dbReference type="EMBL" id="LRBG01000039">
    <property type="protein sequence ID" value="KXU82536.1"/>
    <property type="molecule type" value="Genomic_DNA"/>
</dbReference>
<evidence type="ECO:0000256" key="2">
    <source>
        <dbReference type="SAM" id="SignalP"/>
    </source>
</evidence>
<sequence length="274" mass="29823">MKLVTRWKSCALMLAMCAASAYAHADDLANVRKAGELVVGTEMQFAPFDFLDNGQQAGLNKELFTEIGKELGVKVRFIDLPWPSVLPGLEAHKFDMVGGPLTVTKARMDRYAYTLPIADATDALLKRSGDGSIRQSSDIAGKTVGAGKSTAQYEQLKAWAATLPQPPEIREYVDFNQAYSDLAAGRIVAVANSVTNIAYVAKQRPDTFSVVQPAFGSKVYYAYCMRKDADSKTLLDAFNAALLKISRDGRLAALQKKWLGVAMETPASLPTPNY</sequence>
<dbReference type="PANTHER" id="PTHR35936:SF19">
    <property type="entry name" value="AMINO-ACID-BINDING PROTEIN YXEM-RELATED"/>
    <property type="match status" value="1"/>
</dbReference>
<gene>
    <name evidence="4" type="ORF">CI15_34005</name>
</gene>
<comment type="caution">
    <text evidence="4">The sequence shown here is derived from an EMBL/GenBank/DDBJ whole genome shotgun (WGS) entry which is preliminary data.</text>
</comment>
<feature type="signal peptide" evidence="2">
    <location>
        <begin position="1"/>
        <end position="25"/>
    </location>
</feature>
<feature type="chain" id="PRO_5007550966" evidence="2">
    <location>
        <begin position="26"/>
        <end position="274"/>
    </location>
</feature>
<proteinExistence type="predicted"/>
<dbReference type="STRING" id="1399968.CI15_34005"/>
<organism evidence="4 5">
    <name type="scientific">Paraburkholderia monticola</name>
    <dbReference type="NCBI Taxonomy" id="1399968"/>
    <lineage>
        <taxon>Bacteria</taxon>
        <taxon>Pseudomonadati</taxon>
        <taxon>Pseudomonadota</taxon>
        <taxon>Betaproteobacteria</taxon>
        <taxon>Burkholderiales</taxon>
        <taxon>Burkholderiaceae</taxon>
        <taxon>Paraburkholderia</taxon>
    </lineage>
</organism>
<dbReference type="Proteomes" id="UP000075613">
    <property type="component" value="Unassembled WGS sequence"/>
</dbReference>
<dbReference type="RefSeq" id="WP_062137814.1">
    <property type="nucleotide sequence ID" value="NZ_LRBG01000039.1"/>
</dbReference>
<evidence type="ECO:0000313" key="4">
    <source>
        <dbReference type="EMBL" id="KXU82536.1"/>
    </source>
</evidence>
<keyword evidence="1 2" id="KW-0732">Signal</keyword>
<feature type="domain" description="Solute-binding protein family 3/N-terminal" evidence="3">
    <location>
        <begin position="36"/>
        <end position="262"/>
    </location>
</feature>
<evidence type="ECO:0000313" key="5">
    <source>
        <dbReference type="Proteomes" id="UP000075613"/>
    </source>
</evidence>
<dbReference type="Pfam" id="PF00497">
    <property type="entry name" value="SBP_bac_3"/>
    <property type="match status" value="1"/>
</dbReference>
<accession>A0A149PBZ8</accession>